<dbReference type="NCBIfam" id="NF033223">
    <property type="entry name" value="YHYH_alt"/>
    <property type="match status" value="1"/>
</dbReference>
<dbReference type="RefSeq" id="WP_201091229.1">
    <property type="nucleotide sequence ID" value="NZ_JBHTMG010000024.1"/>
</dbReference>
<gene>
    <name evidence="3" type="ORF">JHT90_11900</name>
</gene>
<feature type="compositionally biased region" description="Basic and acidic residues" evidence="1">
    <location>
        <begin position="24"/>
        <end position="37"/>
    </location>
</feature>
<sequence>MKKVIFIILISSLLISNLGMAHSGRTDKNGCHRDKSTNTRHCH</sequence>
<feature type="region of interest" description="Disordered" evidence="1">
    <location>
        <begin position="23"/>
        <end position="43"/>
    </location>
</feature>
<dbReference type="InterPro" id="IPR047773">
    <property type="entry name" value="YHYH_dom_bact"/>
</dbReference>
<protein>
    <submittedName>
        <fullName evidence="3">YHYH domain-containing protein</fullName>
    </submittedName>
</protein>
<evidence type="ECO:0000313" key="4">
    <source>
        <dbReference type="Proteomes" id="UP000595278"/>
    </source>
</evidence>
<feature type="chain" id="PRO_5037777309" evidence="2">
    <location>
        <begin position="22"/>
        <end position="43"/>
    </location>
</feature>
<reference evidence="3 4" key="1">
    <citation type="submission" date="2021-01" db="EMBL/GenBank/DDBJ databases">
        <title>Entomomonas sp. F2A isolated from a house cricket (Acheta domesticus).</title>
        <authorList>
            <person name="Spergser J."/>
            <person name="Busse H.-J."/>
        </authorList>
    </citation>
    <scope>NUCLEOTIDE SEQUENCE [LARGE SCALE GENOMIC DNA]</scope>
    <source>
        <strain evidence="3 4">F2A</strain>
    </source>
</reference>
<dbReference type="EMBL" id="CP067393">
    <property type="protein sequence ID" value="QQP85082.1"/>
    <property type="molecule type" value="Genomic_DNA"/>
</dbReference>
<name>A0A974NES2_9GAMM</name>
<proteinExistence type="predicted"/>
<evidence type="ECO:0000256" key="1">
    <source>
        <dbReference type="SAM" id="MobiDB-lite"/>
    </source>
</evidence>
<feature type="signal peptide" evidence="2">
    <location>
        <begin position="1"/>
        <end position="21"/>
    </location>
</feature>
<evidence type="ECO:0000313" key="3">
    <source>
        <dbReference type="EMBL" id="QQP85082.1"/>
    </source>
</evidence>
<keyword evidence="4" id="KW-1185">Reference proteome</keyword>
<evidence type="ECO:0000256" key="2">
    <source>
        <dbReference type="SAM" id="SignalP"/>
    </source>
</evidence>
<accession>A0A974NES2</accession>
<dbReference type="KEGG" id="eaz:JHT90_11900"/>
<dbReference type="AlphaFoldDB" id="A0A974NES2"/>
<organism evidence="3 4">
    <name type="scientific">Entomomonas asaccharolytica</name>
    <dbReference type="NCBI Taxonomy" id="2785331"/>
    <lineage>
        <taxon>Bacteria</taxon>
        <taxon>Pseudomonadati</taxon>
        <taxon>Pseudomonadota</taxon>
        <taxon>Gammaproteobacteria</taxon>
        <taxon>Pseudomonadales</taxon>
        <taxon>Pseudomonadaceae</taxon>
        <taxon>Entomomonas</taxon>
    </lineage>
</organism>
<dbReference type="Proteomes" id="UP000595278">
    <property type="component" value="Chromosome"/>
</dbReference>
<keyword evidence="2" id="KW-0732">Signal</keyword>